<reference evidence="3 4" key="1">
    <citation type="journal article" date="2023" name="BMC Biol.">
        <title>The compact genome of the sponge Oopsacas minuta (Hexactinellida) is lacking key metazoan core genes.</title>
        <authorList>
            <person name="Santini S."/>
            <person name="Schenkelaars Q."/>
            <person name="Jourda C."/>
            <person name="Duchesne M."/>
            <person name="Belahbib H."/>
            <person name="Rocher C."/>
            <person name="Selva M."/>
            <person name="Riesgo A."/>
            <person name="Vervoort M."/>
            <person name="Leys S.P."/>
            <person name="Kodjabachian L."/>
            <person name="Le Bivic A."/>
            <person name="Borchiellini C."/>
            <person name="Claverie J.M."/>
            <person name="Renard E."/>
        </authorList>
    </citation>
    <scope>NUCLEOTIDE SEQUENCE [LARGE SCALE GENOMIC DNA]</scope>
    <source>
        <strain evidence="3">SPO-2</strain>
    </source>
</reference>
<keyword evidence="2" id="KW-0472">Membrane</keyword>
<keyword evidence="4" id="KW-1185">Reference proteome</keyword>
<feature type="transmembrane region" description="Helical" evidence="2">
    <location>
        <begin position="277"/>
        <end position="300"/>
    </location>
</feature>
<proteinExistence type="inferred from homology"/>
<protein>
    <recommendedName>
        <fullName evidence="2">Multidrug and toxin extrusion protein</fullName>
    </recommendedName>
</protein>
<dbReference type="Pfam" id="PF01554">
    <property type="entry name" value="MatE"/>
    <property type="match status" value="2"/>
</dbReference>
<sequence>MDIKIFKWIFVEIKFLTLLALPTSIICLTEGFQMKLSNIFIGRKSGEDVSTELSALFLGQMTITVTAYPILEGLSVCVSIICSQAYGANQPKLVALYYYRVLFVAILICFPLFSLLISVCPIVYLYTHNLKLSIGAGSYTTIFCCGFPAYAYYKISVCFLQSHNIVWSSLIYLILGNISNGILQYMFIFHYNQGIAGAAAAYVISLYIIALLIFTHIRLSRQNLPSMEFSIDLISDWSHTAKYAIPASLQTFFGTLVSNIFPVFLLLWVSYDQNQLAIYSIMYSLWFMFSLFTMGFSRALTIRVGQLLGANNTARGKRSAIFGIAFGETVIFFLSIFIIVCNHPFSRLFTTDKSFVEELYFNLLLLPFIILSDIILLGQGVMNACDMQQTQAILKFFFMVLLGFILEFLLINVFAWKALLIFSIQGLFRLLCFVCSMVILFCRDWDTFTLKIKERTQSTDNFLQPQFFEKISVSHLSSQESNVGKFQRFSNSKLIIVSKYVFCLLLGVSIFVAVNLSALLF</sequence>
<feature type="transmembrane region" description="Helical" evidence="2">
    <location>
        <begin position="194"/>
        <end position="214"/>
    </location>
</feature>
<keyword evidence="2" id="KW-0812">Transmembrane</keyword>
<feature type="transmembrane region" description="Helical" evidence="2">
    <location>
        <begin position="360"/>
        <end position="381"/>
    </location>
</feature>
<evidence type="ECO:0000313" key="4">
    <source>
        <dbReference type="Proteomes" id="UP001165289"/>
    </source>
</evidence>
<feature type="transmembrane region" description="Helical" evidence="2">
    <location>
        <begin position="393"/>
        <end position="414"/>
    </location>
</feature>
<feature type="transmembrane region" description="Helical" evidence="2">
    <location>
        <begin position="132"/>
        <end position="153"/>
    </location>
</feature>
<comment type="similarity">
    <text evidence="1 2">Belongs to the multi antimicrobial extrusion (MATE) (TC 2.A.66.1) family.</text>
</comment>
<evidence type="ECO:0000256" key="1">
    <source>
        <dbReference type="ARBA" id="ARBA00010199"/>
    </source>
</evidence>
<keyword evidence="2" id="KW-1133">Transmembrane helix</keyword>
<dbReference type="GO" id="GO:0015297">
    <property type="term" value="F:antiporter activity"/>
    <property type="evidence" value="ECO:0007669"/>
    <property type="project" value="InterPro"/>
</dbReference>
<feature type="transmembrane region" description="Helical" evidence="2">
    <location>
        <begin position="500"/>
        <end position="520"/>
    </location>
</feature>
<evidence type="ECO:0000256" key="2">
    <source>
        <dbReference type="RuleBase" id="RU004914"/>
    </source>
</evidence>
<feature type="transmembrane region" description="Helical" evidence="2">
    <location>
        <begin position="101"/>
        <end position="126"/>
    </location>
</feature>
<name>A0AAV7K411_9METZ</name>
<feature type="transmembrane region" description="Helical" evidence="2">
    <location>
        <begin position="420"/>
        <end position="442"/>
    </location>
</feature>
<dbReference type="GO" id="GO:0016020">
    <property type="term" value="C:membrane"/>
    <property type="evidence" value="ECO:0007669"/>
    <property type="project" value="InterPro"/>
</dbReference>
<comment type="caution">
    <text evidence="3">The sequence shown here is derived from an EMBL/GenBank/DDBJ whole genome shotgun (WGS) entry which is preliminary data.</text>
</comment>
<feature type="transmembrane region" description="Helical" evidence="2">
    <location>
        <begin position="320"/>
        <end position="340"/>
    </location>
</feature>
<organism evidence="3 4">
    <name type="scientific">Oopsacas minuta</name>
    <dbReference type="NCBI Taxonomy" id="111878"/>
    <lineage>
        <taxon>Eukaryota</taxon>
        <taxon>Metazoa</taxon>
        <taxon>Porifera</taxon>
        <taxon>Hexactinellida</taxon>
        <taxon>Hexasterophora</taxon>
        <taxon>Lyssacinosida</taxon>
        <taxon>Leucopsacidae</taxon>
        <taxon>Oopsacas</taxon>
    </lineage>
</organism>
<feature type="transmembrane region" description="Helical" evidence="2">
    <location>
        <begin position="252"/>
        <end position="271"/>
    </location>
</feature>
<dbReference type="AlphaFoldDB" id="A0AAV7K411"/>
<dbReference type="EMBL" id="JAKMXF010000166">
    <property type="protein sequence ID" value="KAI6655987.1"/>
    <property type="molecule type" value="Genomic_DNA"/>
</dbReference>
<feature type="transmembrane region" description="Helical" evidence="2">
    <location>
        <begin position="55"/>
        <end position="81"/>
    </location>
</feature>
<dbReference type="PANTHER" id="PTHR11206">
    <property type="entry name" value="MULTIDRUG RESISTANCE PROTEIN"/>
    <property type="match status" value="1"/>
</dbReference>
<dbReference type="Proteomes" id="UP001165289">
    <property type="component" value="Unassembled WGS sequence"/>
</dbReference>
<evidence type="ECO:0000313" key="3">
    <source>
        <dbReference type="EMBL" id="KAI6655987.1"/>
    </source>
</evidence>
<dbReference type="InterPro" id="IPR002528">
    <property type="entry name" value="MATE_fam"/>
</dbReference>
<feature type="transmembrane region" description="Helical" evidence="2">
    <location>
        <begin position="165"/>
        <end position="188"/>
    </location>
</feature>
<gene>
    <name evidence="3" type="ORF">LOD99_1721</name>
</gene>
<accession>A0AAV7K411</accession>
<dbReference type="GO" id="GO:0042910">
    <property type="term" value="F:xenobiotic transmembrane transporter activity"/>
    <property type="evidence" value="ECO:0007669"/>
    <property type="project" value="InterPro"/>
</dbReference>